<feature type="transmembrane region" description="Helical" evidence="2">
    <location>
        <begin position="233"/>
        <end position="253"/>
    </location>
</feature>
<evidence type="ECO:0000256" key="2">
    <source>
        <dbReference type="SAM" id="Phobius"/>
    </source>
</evidence>
<protein>
    <submittedName>
        <fullName evidence="3">Uncharacterized protein</fullName>
    </submittedName>
</protein>
<dbReference type="Proteomes" id="UP000660680">
    <property type="component" value="Unassembled WGS sequence"/>
</dbReference>
<feature type="transmembrane region" description="Helical" evidence="2">
    <location>
        <begin position="129"/>
        <end position="149"/>
    </location>
</feature>
<accession>A0A918GQS6</accession>
<keyword evidence="2" id="KW-0812">Transmembrane</keyword>
<feature type="transmembrane region" description="Helical" evidence="2">
    <location>
        <begin position="200"/>
        <end position="221"/>
    </location>
</feature>
<evidence type="ECO:0000313" key="4">
    <source>
        <dbReference type="Proteomes" id="UP000660680"/>
    </source>
</evidence>
<keyword evidence="2" id="KW-1133">Transmembrane helix</keyword>
<dbReference type="RefSeq" id="WP_189213691.1">
    <property type="nucleotide sequence ID" value="NZ_BMRB01000007.1"/>
</dbReference>
<evidence type="ECO:0000256" key="1">
    <source>
        <dbReference type="SAM" id="MobiDB-lite"/>
    </source>
</evidence>
<dbReference type="EMBL" id="BMRB01000007">
    <property type="protein sequence ID" value="GGS54417.1"/>
    <property type="molecule type" value="Genomic_DNA"/>
</dbReference>
<keyword evidence="2" id="KW-0472">Membrane</keyword>
<gene>
    <name evidence="3" type="ORF">GCM10010171_56940</name>
</gene>
<feature type="compositionally biased region" description="Basic and acidic residues" evidence="1">
    <location>
        <begin position="288"/>
        <end position="299"/>
    </location>
</feature>
<organism evidence="3 4">
    <name type="scientific">Actinokineospora fastidiosa</name>
    <dbReference type="NCBI Taxonomy" id="1816"/>
    <lineage>
        <taxon>Bacteria</taxon>
        <taxon>Bacillati</taxon>
        <taxon>Actinomycetota</taxon>
        <taxon>Actinomycetes</taxon>
        <taxon>Pseudonocardiales</taxon>
        <taxon>Pseudonocardiaceae</taxon>
        <taxon>Actinokineospora</taxon>
    </lineage>
</organism>
<feature type="transmembrane region" description="Helical" evidence="2">
    <location>
        <begin position="49"/>
        <end position="72"/>
    </location>
</feature>
<name>A0A918GQS6_9PSEU</name>
<feature type="transmembrane region" description="Helical" evidence="2">
    <location>
        <begin position="84"/>
        <end position="108"/>
    </location>
</feature>
<feature type="transmembrane region" description="Helical" evidence="2">
    <location>
        <begin position="15"/>
        <end position="37"/>
    </location>
</feature>
<comment type="caution">
    <text evidence="3">The sequence shown here is derived from an EMBL/GenBank/DDBJ whole genome shotgun (WGS) entry which is preliminary data.</text>
</comment>
<proteinExistence type="predicted"/>
<feature type="region of interest" description="Disordered" evidence="1">
    <location>
        <begin position="278"/>
        <end position="299"/>
    </location>
</feature>
<reference evidence="3" key="1">
    <citation type="journal article" date="2014" name="Int. J. Syst. Evol. Microbiol.">
        <title>Complete genome sequence of Corynebacterium casei LMG S-19264T (=DSM 44701T), isolated from a smear-ripened cheese.</title>
        <authorList>
            <consortium name="US DOE Joint Genome Institute (JGI-PGF)"/>
            <person name="Walter F."/>
            <person name="Albersmeier A."/>
            <person name="Kalinowski J."/>
            <person name="Ruckert C."/>
        </authorList>
    </citation>
    <scope>NUCLEOTIDE SEQUENCE</scope>
    <source>
        <strain evidence="3">JCM 3276</strain>
    </source>
</reference>
<evidence type="ECO:0000313" key="3">
    <source>
        <dbReference type="EMBL" id="GGS54417.1"/>
    </source>
</evidence>
<dbReference type="AlphaFoldDB" id="A0A918GQS6"/>
<feature type="transmembrane region" description="Helical" evidence="2">
    <location>
        <begin position="169"/>
        <end position="188"/>
    </location>
</feature>
<sequence length="299" mass="31813">MPPSEVPNFPTIAGFYSQLAGVLAGFAFAGLIALIAAQLTRDSVASRTLYGYLPLIAAFAGLIATSLNYAIIAGEAPATNRLTILEIVAGVGFAMAFLMLLHAILLLLGGLRKDSPRQGQVLARTVNVLRIYLLYGVCPIVGLLIYGAIKDFITIKYGTGTTLRGLDYAVFVLIAVYVGWTIVIRRAFAPREIALGRSATVLSVCAIAIALLTLAASTVVLSFTSRLTAYPDVWPLLSFGVYIAFAMTFAYSIGRMNTHSAAAEISVDAQDLPLVDLPEPVEASPDSSVHDDDLQDRAL</sequence>
<keyword evidence="4" id="KW-1185">Reference proteome</keyword>
<reference evidence="3" key="2">
    <citation type="submission" date="2020-09" db="EMBL/GenBank/DDBJ databases">
        <authorList>
            <person name="Sun Q."/>
            <person name="Ohkuma M."/>
        </authorList>
    </citation>
    <scope>NUCLEOTIDE SEQUENCE</scope>
    <source>
        <strain evidence="3">JCM 3276</strain>
    </source>
</reference>